<feature type="binding site" evidence="6">
    <location>
        <position position="88"/>
    </location>
    <ligand>
        <name>FAD</name>
        <dbReference type="ChEBI" id="CHEBI:57692"/>
    </ligand>
</feature>
<dbReference type="STRING" id="1291734.FD02_GL000367"/>
<dbReference type="HAMAP" id="MF_01685">
    <property type="entry name" value="FENR2"/>
    <property type="match status" value="1"/>
</dbReference>
<dbReference type="EMBL" id="AZDJ01000032">
    <property type="protein sequence ID" value="KRK70304.1"/>
    <property type="molecule type" value="Genomic_DNA"/>
</dbReference>
<evidence type="ECO:0000256" key="6">
    <source>
        <dbReference type="HAMAP-Rule" id="MF_01685"/>
    </source>
</evidence>
<dbReference type="GO" id="GO:0050660">
    <property type="term" value="F:flavin adenine dinucleotide binding"/>
    <property type="evidence" value="ECO:0007669"/>
    <property type="project" value="UniProtKB-UniRule"/>
</dbReference>
<keyword evidence="9" id="KW-1185">Reference proteome</keyword>
<sequence length="326" mass="34452">METHQYEIALIGAGPVGMFAAFYAGLHTADTLVLESLGEVGGQPANLYPAKTIYDIGGYPSITGAGLTDQLHAQLDHFNPTVVTGATVTAIEDAHPGFTLKTTAGDFHTASVIIASGGGAFTPRPLAVDYDHALDGQSVLYNIRDPHDLAGLDVAIAGGGDSAIDWALALAPVAKSVHLIHRRNQFRGLESSVAALAETEAQLHTPYLIAGVQQQDARLNLQLAEVRGTAHPTLSVDRLLVNYGFVSANTQLQNWGVALTRNEVVVDSTMATSRPGIYAIGDAVTYPGKLKLIASGFGEAPTAVNAALLRLHPDRRQPLHSTQLYH</sequence>
<dbReference type="InterPro" id="IPR050097">
    <property type="entry name" value="Ferredoxin-NADP_redctase_2"/>
</dbReference>
<comment type="cofactor">
    <cofactor evidence="6">
        <name>FAD</name>
        <dbReference type="ChEBI" id="CHEBI:57692"/>
    </cofactor>
    <text evidence="6">Binds 1 FAD per subunit.</text>
</comment>
<gene>
    <name evidence="8" type="ORF">FD02_GL000367</name>
</gene>
<dbReference type="InterPro" id="IPR022890">
    <property type="entry name" value="Fd--NADP_Rdtase_type_2"/>
</dbReference>
<dbReference type="PANTHER" id="PTHR48105">
    <property type="entry name" value="THIOREDOXIN REDUCTASE 1-RELATED-RELATED"/>
    <property type="match status" value="1"/>
</dbReference>
<keyword evidence="4 6" id="KW-0521">NADP</keyword>
<accession>A0A0R1JG84</accession>
<dbReference type="InterPro" id="IPR023753">
    <property type="entry name" value="FAD/NAD-binding_dom"/>
</dbReference>
<dbReference type="Gene3D" id="3.50.50.60">
    <property type="entry name" value="FAD/NAD(P)-binding domain"/>
    <property type="match status" value="2"/>
</dbReference>
<evidence type="ECO:0000313" key="9">
    <source>
        <dbReference type="Proteomes" id="UP000051804"/>
    </source>
</evidence>
<name>A0A0R1JG84_9LACO</name>
<evidence type="ECO:0000256" key="2">
    <source>
        <dbReference type="ARBA" id="ARBA00022630"/>
    </source>
</evidence>
<dbReference type="Proteomes" id="UP000051804">
    <property type="component" value="Unassembled WGS sequence"/>
</dbReference>
<keyword evidence="2 6" id="KW-0285">Flavoprotein</keyword>
<comment type="subunit">
    <text evidence="1 6">Homodimer.</text>
</comment>
<dbReference type="EC" id="1.18.1.2" evidence="6"/>
<evidence type="ECO:0000256" key="4">
    <source>
        <dbReference type="ARBA" id="ARBA00022857"/>
    </source>
</evidence>
<reference evidence="8 9" key="1">
    <citation type="journal article" date="2015" name="Genome Announc.">
        <title>Expanding the biotechnology potential of lactobacilli through comparative genomics of 213 strains and associated genera.</title>
        <authorList>
            <person name="Sun Z."/>
            <person name="Harris H.M."/>
            <person name="McCann A."/>
            <person name="Guo C."/>
            <person name="Argimon S."/>
            <person name="Zhang W."/>
            <person name="Yang X."/>
            <person name="Jeffery I.B."/>
            <person name="Cooney J.C."/>
            <person name="Kagawa T.F."/>
            <person name="Liu W."/>
            <person name="Song Y."/>
            <person name="Salvetti E."/>
            <person name="Wrobel A."/>
            <person name="Rasinkangas P."/>
            <person name="Parkhill J."/>
            <person name="Rea M.C."/>
            <person name="O'Sullivan O."/>
            <person name="Ritari J."/>
            <person name="Douillard F.P."/>
            <person name="Paul Ross R."/>
            <person name="Yang R."/>
            <person name="Briner A.E."/>
            <person name="Felis G.E."/>
            <person name="de Vos W.M."/>
            <person name="Barrangou R."/>
            <person name="Klaenhammer T.R."/>
            <person name="Caufield P.W."/>
            <person name="Cui Y."/>
            <person name="Zhang H."/>
            <person name="O'Toole P.W."/>
        </authorList>
    </citation>
    <scope>NUCLEOTIDE SEQUENCE [LARGE SCALE GENOMIC DNA]</scope>
    <source>
        <strain evidence="8 9">JCM 17158</strain>
    </source>
</reference>
<evidence type="ECO:0000313" key="8">
    <source>
        <dbReference type="EMBL" id="KRK70304.1"/>
    </source>
</evidence>
<evidence type="ECO:0000259" key="7">
    <source>
        <dbReference type="Pfam" id="PF07992"/>
    </source>
</evidence>
<comment type="caution">
    <text evidence="8">The sequence shown here is derived from an EMBL/GenBank/DDBJ whole genome shotgun (WGS) entry which is preliminary data.</text>
</comment>
<organism evidence="8 9">
    <name type="scientific">Lacticaseibacillus nasuensis JCM 17158</name>
    <dbReference type="NCBI Taxonomy" id="1291734"/>
    <lineage>
        <taxon>Bacteria</taxon>
        <taxon>Bacillati</taxon>
        <taxon>Bacillota</taxon>
        <taxon>Bacilli</taxon>
        <taxon>Lactobacillales</taxon>
        <taxon>Lactobacillaceae</taxon>
        <taxon>Lacticaseibacillus</taxon>
    </lineage>
</organism>
<keyword evidence="5 6" id="KW-0560">Oxidoreductase</keyword>
<evidence type="ECO:0000256" key="1">
    <source>
        <dbReference type="ARBA" id="ARBA00011738"/>
    </source>
</evidence>
<dbReference type="InterPro" id="IPR036188">
    <property type="entry name" value="FAD/NAD-bd_sf"/>
</dbReference>
<feature type="binding site" evidence="6">
    <location>
        <position position="35"/>
    </location>
    <ligand>
        <name>FAD</name>
        <dbReference type="ChEBI" id="CHEBI:57692"/>
    </ligand>
</feature>
<dbReference type="GO" id="GO:0004324">
    <property type="term" value="F:ferredoxin-NADP+ reductase activity"/>
    <property type="evidence" value="ECO:0007669"/>
    <property type="project" value="UniProtKB-UniRule"/>
</dbReference>
<comment type="catalytic activity">
    <reaction evidence="6">
        <text>2 reduced [2Fe-2S]-[ferredoxin] + NADP(+) + H(+) = 2 oxidized [2Fe-2S]-[ferredoxin] + NADPH</text>
        <dbReference type="Rhea" id="RHEA:20125"/>
        <dbReference type="Rhea" id="RHEA-COMP:10000"/>
        <dbReference type="Rhea" id="RHEA-COMP:10001"/>
        <dbReference type="ChEBI" id="CHEBI:15378"/>
        <dbReference type="ChEBI" id="CHEBI:33737"/>
        <dbReference type="ChEBI" id="CHEBI:33738"/>
        <dbReference type="ChEBI" id="CHEBI:57783"/>
        <dbReference type="ChEBI" id="CHEBI:58349"/>
        <dbReference type="EC" id="1.18.1.2"/>
    </reaction>
</comment>
<dbReference type="RefSeq" id="WP_235806709.1">
    <property type="nucleotide sequence ID" value="NZ_AZDJ01000032.1"/>
</dbReference>
<feature type="binding site" evidence="6">
    <location>
        <position position="121"/>
    </location>
    <ligand>
        <name>FAD</name>
        <dbReference type="ChEBI" id="CHEBI:57692"/>
    </ligand>
</feature>
<dbReference type="PRINTS" id="PR00368">
    <property type="entry name" value="FADPNR"/>
</dbReference>
<comment type="caution">
    <text evidence="6">Lacks conserved residue(s) required for the propagation of feature annotation.</text>
</comment>
<evidence type="ECO:0000256" key="3">
    <source>
        <dbReference type="ARBA" id="ARBA00022827"/>
    </source>
</evidence>
<evidence type="ECO:0000256" key="5">
    <source>
        <dbReference type="ARBA" id="ARBA00023002"/>
    </source>
</evidence>
<comment type="similarity">
    <text evidence="6">Belongs to the ferredoxin--NADP reductase type 2 family.</text>
</comment>
<feature type="binding site" evidence="6">
    <location>
        <position position="43"/>
    </location>
    <ligand>
        <name>FAD</name>
        <dbReference type="ChEBI" id="CHEBI:57692"/>
    </ligand>
</feature>
<dbReference type="GO" id="GO:0050661">
    <property type="term" value="F:NADP binding"/>
    <property type="evidence" value="ECO:0007669"/>
    <property type="project" value="UniProtKB-UniRule"/>
</dbReference>
<feature type="binding site" evidence="6">
    <location>
        <position position="322"/>
    </location>
    <ligand>
        <name>FAD</name>
        <dbReference type="ChEBI" id="CHEBI:57692"/>
    </ligand>
</feature>
<feature type="binding site" evidence="6">
    <location>
        <position position="48"/>
    </location>
    <ligand>
        <name>FAD</name>
        <dbReference type="ChEBI" id="CHEBI:57692"/>
    </ligand>
</feature>
<dbReference type="PATRIC" id="fig|1291734.4.peg.381"/>
<dbReference type="SUPFAM" id="SSF51905">
    <property type="entry name" value="FAD/NAD(P)-binding domain"/>
    <property type="match status" value="1"/>
</dbReference>
<proteinExistence type="inferred from homology"/>
<protein>
    <recommendedName>
        <fullName evidence="6">Ferredoxin--NADP reductase</fullName>
        <shortName evidence="6">FNR</shortName>
        <shortName evidence="6">Fd-NADP(+) reductase</shortName>
        <ecNumber evidence="6">1.18.1.2</ecNumber>
    </recommendedName>
</protein>
<keyword evidence="3 6" id="KW-0274">FAD</keyword>
<dbReference type="Pfam" id="PF07992">
    <property type="entry name" value="Pyr_redox_2"/>
    <property type="match status" value="1"/>
</dbReference>
<dbReference type="PRINTS" id="PR00469">
    <property type="entry name" value="PNDRDTASEII"/>
</dbReference>
<feature type="binding site" evidence="6">
    <location>
        <position position="282"/>
    </location>
    <ligand>
        <name>FAD</name>
        <dbReference type="ChEBI" id="CHEBI:57692"/>
    </ligand>
</feature>
<dbReference type="AlphaFoldDB" id="A0A0R1JG84"/>
<feature type="domain" description="FAD/NAD(P)-binding" evidence="7">
    <location>
        <begin position="7"/>
        <end position="305"/>
    </location>
</feature>